<proteinExistence type="predicted"/>
<organism evidence="2 3">
    <name type="scientific">Stakelama marina</name>
    <dbReference type="NCBI Taxonomy" id="2826939"/>
    <lineage>
        <taxon>Bacteria</taxon>
        <taxon>Pseudomonadati</taxon>
        <taxon>Pseudomonadota</taxon>
        <taxon>Alphaproteobacteria</taxon>
        <taxon>Sphingomonadales</taxon>
        <taxon>Sphingomonadaceae</taxon>
        <taxon>Stakelama</taxon>
    </lineage>
</organism>
<comment type="caution">
    <text evidence="2">The sequence shown here is derived from an EMBL/GenBank/DDBJ whole genome shotgun (WGS) entry which is preliminary data.</text>
</comment>
<dbReference type="EMBL" id="JAGRQC010000002">
    <property type="protein sequence ID" value="MBR0552376.1"/>
    <property type="molecule type" value="Genomic_DNA"/>
</dbReference>
<evidence type="ECO:0000313" key="2">
    <source>
        <dbReference type="EMBL" id="MBR0552376.1"/>
    </source>
</evidence>
<reference evidence="2" key="1">
    <citation type="submission" date="2021-04" db="EMBL/GenBank/DDBJ databases">
        <title>Ouciella asimina sp. nov., isolated from the surface seawater in the hydrothermal field of Okinawa Trough.</title>
        <authorList>
            <person name="Shuang W."/>
        </authorList>
    </citation>
    <scope>NUCLEOTIDE SEQUENCE</scope>
    <source>
        <strain evidence="2">LXI357</strain>
    </source>
</reference>
<sequence length="144" mass="15876">MTELMMNAERSGAERLKARERRRWMIGLAALVVLALDAIFLWRQGGASFDLGDMSPDLANGIATGILVGCLVFIPLARRMKHCDEHELRARRLASQAGFFTFLIALPVWALFAAGNTLPPVNAIAVCLAALAVYLAVFAWNKYR</sequence>
<feature type="transmembrane region" description="Helical" evidence="1">
    <location>
        <begin position="121"/>
        <end position="140"/>
    </location>
</feature>
<keyword evidence="3" id="KW-1185">Reference proteome</keyword>
<evidence type="ECO:0000256" key="1">
    <source>
        <dbReference type="SAM" id="Phobius"/>
    </source>
</evidence>
<protein>
    <submittedName>
        <fullName evidence="2">Uncharacterized protein</fullName>
    </submittedName>
</protein>
<name>A0A8T4IJM7_9SPHN</name>
<keyword evidence="1" id="KW-1133">Transmembrane helix</keyword>
<accession>A0A8T4IJM7</accession>
<dbReference type="AlphaFoldDB" id="A0A8T4IJM7"/>
<feature type="transmembrane region" description="Helical" evidence="1">
    <location>
        <begin position="58"/>
        <end position="77"/>
    </location>
</feature>
<feature type="transmembrane region" description="Helical" evidence="1">
    <location>
        <begin position="97"/>
        <end position="115"/>
    </location>
</feature>
<keyword evidence="1" id="KW-0812">Transmembrane</keyword>
<dbReference type="RefSeq" id="WP_284053655.1">
    <property type="nucleotide sequence ID" value="NZ_JAGRQC010000002.1"/>
</dbReference>
<dbReference type="Proteomes" id="UP000676996">
    <property type="component" value="Unassembled WGS sequence"/>
</dbReference>
<keyword evidence="1" id="KW-0472">Membrane</keyword>
<gene>
    <name evidence="2" type="ORF">J7S20_07650</name>
</gene>
<feature type="transmembrane region" description="Helical" evidence="1">
    <location>
        <begin position="24"/>
        <end position="42"/>
    </location>
</feature>
<evidence type="ECO:0000313" key="3">
    <source>
        <dbReference type="Proteomes" id="UP000676996"/>
    </source>
</evidence>